<accession>A0A5P9NLK5</accession>
<dbReference type="KEGG" id="halc:EY643_13740"/>
<dbReference type="AlphaFoldDB" id="A0A5P9NLK5"/>
<evidence type="ECO:0000313" key="3">
    <source>
        <dbReference type="Proteomes" id="UP000326287"/>
    </source>
</evidence>
<protein>
    <submittedName>
        <fullName evidence="2">Uncharacterized protein</fullName>
    </submittedName>
</protein>
<feature type="transmembrane region" description="Helical" evidence="1">
    <location>
        <begin position="188"/>
        <end position="205"/>
    </location>
</feature>
<keyword evidence="1" id="KW-1133">Transmembrane helix</keyword>
<name>A0A5P9NLK5_9GAMM</name>
<dbReference type="EMBL" id="CP036422">
    <property type="protein sequence ID" value="QFU76632.1"/>
    <property type="molecule type" value="Genomic_DNA"/>
</dbReference>
<evidence type="ECO:0000313" key="2">
    <source>
        <dbReference type="EMBL" id="QFU76632.1"/>
    </source>
</evidence>
<keyword evidence="1" id="KW-0812">Transmembrane</keyword>
<reference evidence="2 3" key="1">
    <citation type="submission" date="2019-02" db="EMBL/GenBank/DDBJ databases">
        <authorList>
            <person name="Li S.-H."/>
        </authorList>
    </citation>
    <scope>NUCLEOTIDE SEQUENCE [LARGE SCALE GENOMIC DNA]</scope>
    <source>
        <strain evidence="2 3">IMCC14385</strain>
    </source>
</reference>
<proteinExistence type="predicted"/>
<dbReference type="OrthoDB" id="8911774at2"/>
<dbReference type="Gene3D" id="3.30.70.100">
    <property type="match status" value="1"/>
</dbReference>
<dbReference type="Proteomes" id="UP000326287">
    <property type="component" value="Chromosome"/>
</dbReference>
<keyword evidence="1" id="KW-0472">Membrane</keyword>
<keyword evidence="3" id="KW-1185">Reference proteome</keyword>
<evidence type="ECO:0000256" key="1">
    <source>
        <dbReference type="SAM" id="Phobius"/>
    </source>
</evidence>
<sequence length="206" mass="23300">MITAIWMVALAIYLAFRLWYDGLRKPLSVAEVEKYTRLLEQSEELDATDLAVMKKFLEKDDGREFIMVNLLQFNASPIKHPDTGQDARADAVLQEYFRPFMGRVVRRAGHPVITSRAVGGYLDGWNTPSDPGWHAAGLIRYRSRRDFVELSFASSSFQDIHKYKIAALQQTFAFPAQSQVNLYASPRVTVAMVLALAAMILQLILS</sequence>
<organism evidence="2 3">
    <name type="scientific">Halioglobus maricola</name>
    <dbReference type="NCBI Taxonomy" id="2601894"/>
    <lineage>
        <taxon>Bacteria</taxon>
        <taxon>Pseudomonadati</taxon>
        <taxon>Pseudomonadota</taxon>
        <taxon>Gammaproteobacteria</taxon>
        <taxon>Cellvibrionales</taxon>
        <taxon>Halieaceae</taxon>
        <taxon>Halioglobus</taxon>
    </lineage>
</organism>
<dbReference type="RefSeq" id="WP_153239774.1">
    <property type="nucleotide sequence ID" value="NZ_CP036422.1"/>
</dbReference>
<gene>
    <name evidence="2" type="ORF">EY643_13740</name>
</gene>